<feature type="binding site" evidence="8">
    <location>
        <begin position="132"/>
        <end position="136"/>
    </location>
    <ligand>
        <name>substrate</name>
    </ligand>
</feature>
<dbReference type="InterPro" id="IPR043129">
    <property type="entry name" value="ATPase_NBD"/>
</dbReference>
<evidence type="ECO:0000256" key="2">
    <source>
        <dbReference type="ARBA" id="ARBA00022679"/>
    </source>
</evidence>
<keyword evidence="3 8" id="KW-0819">tRNA processing</keyword>
<dbReference type="HAMAP" id="MF_01445">
    <property type="entry name" value="TsaD"/>
    <property type="match status" value="1"/>
</dbReference>
<organism evidence="10 11">
    <name type="scientific">candidate division TA06 bacterium</name>
    <dbReference type="NCBI Taxonomy" id="2250710"/>
    <lineage>
        <taxon>Bacteria</taxon>
        <taxon>Bacteria division TA06</taxon>
    </lineage>
</organism>
<comment type="cofactor">
    <cofactor evidence="8">
        <name>Fe(2+)</name>
        <dbReference type="ChEBI" id="CHEBI:29033"/>
    </cofactor>
    <text evidence="8">Binds 1 Fe(2+) ion per subunit.</text>
</comment>
<comment type="caution">
    <text evidence="10">The sequence shown here is derived from an EMBL/GenBank/DDBJ whole genome shotgun (WGS) entry which is preliminary data.</text>
</comment>
<gene>
    <name evidence="8 10" type="primary">tsaD</name>
    <name evidence="10" type="ORF">DRP44_01305</name>
</gene>
<comment type="similarity">
    <text evidence="8">Belongs to the KAE1 / TsaD family.</text>
</comment>
<dbReference type="GO" id="GO:0061711">
    <property type="term" value="F:tRNA N(6)-L-threonylcarbamoyladenine synthase activity"/>
    <property type="evidence" value="ECO:0007669"/>
    <property type="project" value="UniProtKB-EC"/>
</dbReference>
<comment type="function">
    <text evidence="8">Required for the formation of a threonylcarbamoyl group on adenosine at position 37 (t(6)A37) in tRNAs that read codons beginning with adenine. Is involved in the transfer of the threonylcarbamoyl moiety of threonylcarbamoyl-AMP (TC-AMP) to the N6 group of A37, together with TsaE and TsaB. TsaD likely plays a direct catalytic role in this reaction.</text>
</comment>
<dbReference type="SUPFAM" id="SSF53067">
    <property type="entry name" value="Actin-like ATPase domain"/>
    <property type="match status" value="1"/>
</dbReference>
<dbReference type="NCBIfam" id="TIGR03723">
    <property type="entry name" value="T6A_TsaD_YgjD"/>
    <property type="match status" value="1"/>
</dbReference>
<evidence type="ECO:0000256" key="7">
    <source>
        <dbReference type="ARBA" id="ARBA00048117"/>
    </source>
</evidence>
<evidence type="ECO:0000256" key="1">
    <source>
        <dbReference type="ARBA" id="ARBA00022490"/>
    </source>
</evidence>
<dbReference type="EMBL" id="QNBC01000009">
    <property type="protein sequence ID" value="RKX67827.1"/>
    <property type="molecule type" value="Genomic_DNA"/>
</dbReference>
<evidence type="ECO:0000313" key="10">
    <source>
        <dbReference type="EMBL" id="RKX67827.1"/>
    </source>
</evidence>
<dbReference type="GO" id="GO:0002949">
    <property type="term" value="P:tRNA threonylcarbamoyladenosine modification"/>
    <property type="evidence" value="ECO:0007669"/>
    <property type="project" value="UniProtKB-UniRule"/>
</dbReference>
<proteinExistence type="inferred from homology"/>
<evidence type="ECO:0000256" key="4">
    <source>
        <dbReference type="ARBA" id="ARBA00022723"/>
    </source>
</evidence>
<dbReference type="Gene3D" id="3.30.420.40">
    <property type="match status" value="2"/>
</dbReference>
<feature type="domain" description="Gcp-like" evidence="9">
    <location>
        <begin position="23"/>
        <end position="304"/>
    </location>
</feature>
<dbReference type="PROSITE" id="PS01016">
    <property type="entry name" value="GLYCOPROTEASE"/>
    <property type="match status" value="1"/>
</dbReference>
<evidence type="ECO:0000256" key="6">
    <source>
        <dbReference type="ARBA" id="ARBA00023315"/>
    </source>
</evidence>
<accession>A0A660SAW8</accession>
<dbReference type="PANTHER" id="PTHR11735">
    <property type="entry name" value="TRNA N6-ADENOSINE THREONYLCARBAMOYLTRANSFERASE"/>
    <property type="match status" value="1"/>
</dbReference>
<sequence>MITLGIESSCDETSCGILSDGDNVLSNVILTQEIHSEFGGVVPEIASREHNKFIYEIVEKALNNAKVRMDDIDLIGITNGPGLIGALMVGIAFAKGLAMNYKKPVIAVNHIEGHILANFIVSNIKLPAVVMMVSGGHTELILMKDFGRYHVLGRTIDDAAGEAFDKVARILGLGYPGGPKIEKLAEKGDENYLKLPIAIRKELNFSFSGIKTAVMYHYRELSENDRELHRADIAASIQKTIADNLLYKVEKAVGTSKPESLILSGGVAANSYIRNKFEKFSSEIGVDFYAPPLKLCTDNGIMVAKAAYENYIRGTATYNLNPVPNLKLIEV</sequence>
<feature type="binding site" evidence="8">
    <location>
        <position position="165"/>
    </location>
    <ligand>
        <name>substrate</name>
    </ligand>
</feature>
<dbReference type="InterPro" id="IPR017860">
    <property type="entry name" value="Peptidase_M22_CS"/>
</dbReference>
<dbReference type="NCBIfam" id="TIGR00329">
    <property type="entry name" value="gcp_kae1"/>
    <property type="match status" value="1"/>
</dbReference>
<feature type="binding site" evidence="8">
    <location>
        <position position="110"/>
    </location>
    <ligand>
        <name>Fe cation</name>
        <dbReference type="ChEBI" id="CHEBI:24875"/>
    </ligand>
</feature>
<reference evidence="10 11" key="1">
    <citation type="submission" date="2018-06" db="EMBL/GenBank/DDBJ databases">
        <title>Extensive metabolic versatility and redundancy in microbially diverse, dynamic hydrothermal sediments.</title>
        <authorList>
            <person name="Dombrowski N."/>
            <person name="Teske A."/>
            <person name="Baker B.J."/>
        </authorList>
    </citation>
    <scope>NUCLEOTIDE SEQUENCE [LARGE SCALE GENOMIC DNA]</scope>
    <source>
        <strain evidence="10">B35_G9</strain>
    </source>
</reference>
<feature type="binding site" evidence="8">
    <location>
        <position position="114"/>
    </location>
    <ligand>
        <name>Fe cation</name>
        <dbReference type="ChEBI" id="CHEBI:24875"/>
    </ligand>
</feature>
<keyword evidence="4 8" id="KW-0479">Metal-binding</keyword>
<dbReference type="FunFam" id="3.30.420.40:FF:000012">
    <property type="entry name" value="tRNA N6-adenosine threonylcarbamoyltransferase"/>
    <property type="match status" value="1"/>
</dbReference>
<keyword evidence="5 8" id="KW-0408">Iron</keyword>
<dbReference type="GO" id="GO:0005737">
    <property type="term" value="C:cytoplasm"/>
    <property type="evidence" value="ECO:0007669"/>
    <property type="project" value="UniProtKB-SubCell"/>
</dbReference>
<comment type="catalytic activity">
    <reaction evidence="7 8">
        <text>L-threonylcarbamoyladenylate + adenosine(37) in tRNA = N(6)-L-threonylcarbamoyladenosine(37) in tRNA + AMP + H(+)</text>
        <dbReference type="Rhea" id="RHEA:37059"/>
        <dbReference type="Rhea" id="RHEA-COMP:10162"/>
        <dbReference type="Rhea" id="RHEA-COMP:10163"/>
        <dbReference type="ChEBI" id="CHEBI:15378"/>
        <dbReference type="ChEBI" id="CHEBI:73682"/>
        <dbReference type="ChEBI" id="CHEBI:74411"/>
        <dbReference type="ChEBI" id="CHEBI:74418"/>
        <dbReference type="ChEBI" id="CHEBI:456215"/>
        <dbReference type="EC" id="2.3.1.234"/>
    </reaction>
</comment>
<protein>
    <recommendedName>
        <fullName evidence="8">tRNA N6-adenosine threonylcarbamoyltransferase</fullName>
        <ecNumber evidence="8">2.3.1.234</ecNumber>
    </recommendedName>
    <alternativeName>
        <fullName evidence="8">N6-L-threonylcarbamoyladenine synthase</fullName>
        <shortName evidence="8">t(6)A synthase</shortName>
    </alternativeName>
    <alternativeName>
        <fullName evidence="8">t(6)A37 threonylcarbamoyladenosine biosynthesis protein TsaD</fullName>
    </alternativeName>
    <alternativeName>
        <fullName evidence="8">tRNA threonylcarbamoyladenosine biosynthesis protein TsaD</fullName>
    </alternativeName>
</protein>
<keyword evidence="1 8" id="KW-0963">Cytoplasm</keyword>
<dbReference type="Proteomes" id="UP000282321">
    <property type="component" value="Unassembled WGS sequence"/>
</dbReference>
<dbReference type="Pfam" id="PF00814">
    <property type="entry name" value="TsaD"/>
    <property type="match status" value="1"/>
</dbReference>
<dbReference type="GO" id="GO:0005506">
    <property type="term" value="F:iron ion binding"/>
    <property type="evidence" value="ECO:0007669"/>
    <property type="project" value="UniProtKB-UniRule"/>
</dbReference>
<dbReference type="PANTHER" id="PTHR11735:SF6">
    <property type="entry name" value="TRNA N6-ADENOSINE THREONYLCARBAMOYLTRANSFERASE, MITOCHONDRIAL"/>
    <property type="match status" value="1"/>
</dbReference>
<dbReference type="AlphaFoldDB" id="A0A660SAW8"/>
<name>A0A660SAW8_UNCT6</name>
<comment type="subcellular location">
    <subcellularLocation>
        <location evidence="8">Cytoplasm</location>
    </subcellularLocation>
</comment>
<evidence type="ECO:0000259" key="9">
    <source>
        <dbReference type="Pfam" id="PF00814"/>
    </source>
</evidence>
<feature type="binding site" evidence="8">
    <location>
        <position position="178"/>
    </location>
    <ligand>
        <name>substrate</name>
    </ligand>
</feature>
<evidence type="ECO:0000256" key="8">
    <source>
        <dbReference type="HAMAP-Rule" id="MF_01445"/>
    </source>
</evidence>
<dbReference type="FunFam" id="3.30.420.40:FF:000040">
    <property type="entry name" value="tRNA N6-adenosine threonylcarbamoyltransferase"/>
    <property type="match status" value="1"/>
</dbReference>
<feature type="binding site" evidence="8">
    <location>
        <position position="182"/>
    </location>
    <ligand>
        <name>substrate</name>
    </ligand>
</feature>
<evidence type="ECO:0000256" key="3">
    <source>
        <dbReference type="ARBA" id="ARBA00022694"/>
    </source>
</evidence>
<evidence type="ECO:0000313" key="11">
    <source>
        <dbReference type="Proteomes" id="UP000282321"/>
    </source>
</evidence>
<dbReference type="EC" id="2.3.1.234" evidence="8"/>
<dbReference type="InterPro" id="IPR000905">
    <property type="entry name" value="Gcp-like_dom"/>
</dbReference>
<dbReference type="InterPro" id="IPR017861">
    <property type="entry name" value="KAE1/TsaD"/>
</dbReference>
<evidence type="ECO:0000256" key="5">
    <source>
        <dbReference type="ARBA" id="ARBA00023004"/>
    </source>
</evidence>
<dbReference type="PRINTS" id="PR00789">
    <property type="entry name" value="OSIALOPTASE"/>
</dbReference>
<dbReference type="InterPro" id="IPR022450">
    <property type="entry name" value="TsaD"/>
</dbReference>
<keyword evidence="6 8" id="KW-0012">Acyltransferase</keyword>
<feature type="binding site" evidence="8">
    <location>
        <position position="298"/>
    </location>
    <ligand>
        <name>Fe cation</name>
        <dbReference type="ChEBI" id="CHEBI:24875"/>
    </ligand>
</feature>
<keyword evidence="2 8" id="KW-0808">Transferase</keyword>
<dbReference type="CDD" id="cd24133">
    <property type="entry name" value="ASKHA_NBD_TsaD_bac"/>
    <property type="match status" value="1"/>
</dbReference>
<feature type="binding site" evidence="8">
    <location>
        <position position="270"/>
    </location>
    <ligand>
        <name>substrate</name>
    </ligand>
</feature>